<evidence type="ECO:0000313" key="3">
    <source>
        <dbReference type="Proteomes" id="UP001303946"/>
    </source>
</evidence>
<keyword evidence="3" id="KW-1185">Reference proteome</keyword>
<name>A0ABZ0D2A1_9BURK</name>
<dbReference type="RefSeq" id="WP_316704565.1">
    <property type="nucleotide sequence ID" value="NZ_CP136338.1"/>
</dbReference>
<evidence type="ECO:0000256" key="1">
    <source>
        <dbReference type="SAM" id="SignalP"/>
    </source>
</evidence>
<dbReference type="EMBL" id="CP136338">
    <property type="protein sequence ID" value="WOB11314.1"/>
    <property type="molecule type" value="Genomic_DNA"/>
</dbReference>
<organism evidence="2 3">
    <name type="scientific">Piscinibacter gummiphilus</name>
    <dbReference type="NCBI Taxonomy" id="946333"/>
    <lineage>
        <taxon>Bacteria</taxon>
        <taxon>Pseudomonadati</taxon>
        <taxon>Pseudomonadota</taxon>
        <taxon>Betaproteobacteria</taxon>
        <taxon>Burkholderiales</taxon>
        <taxon>Sphaerotilaceae</taxon>
        <taxon>Piscinibacter</taxon>
    </lineage>
</organism>
<sequence length="118" mass="13580">MKRLVLAALLGVLPLSASAADQILQFCRMPYAEQITLRIPKLEFDYTYWERRLKKTDSGKFEQDRHGALKFHGTPLAKLGPGDLRKDFRSIAFKVRRPYSGITEEVVFTSKSCEYPVR</sequence>
<feature type="chain" id="PRO_5046841948" evidence="1">
    <location>
        <begin position="20"/>
        <end position="118"/>
    </location>
</feature>
<gene>
    <name evidence="2" type="ORF">RXV79_27915</name>
</gene>
<feature type="signal peptide" evidence="1">
    <location>
        <begin position="1"/>
        <end position="19"/>
    </location>
</feature>
<protein>
    <submittedName>
        <fullName evidence="2">Uncharacterized protein</fullName>
    </submittedName>
</protein>
<evidence type="ECO:0000313" key="2">
    <source>
        <dbReference type="EMBL" id="WOB11314.1"/>
    </source>
</evidence>
<geneLocation type="plasmid" evidence="2 3">
    <name>unnamed2</name>
</geneLocation>
<proteinExistence type="predicted"/>
<keyword evidence="1" id="KW-0732">Signal</keyword>
<reference evidence="2 3" key="1">
    <citation type="submission" date="2023-10" db="EMBL/GenBank/DDBJ databases">
        <title>Bacteria for the degradation of biodegradable plastic PBAT(Polybutylene adipate terephthalate).</title>
        <authorList>
            <person name="Weon H.-Y."/>
            <person name="Yeon J."/>
        </authorList>
    </citation>
    <scope>NUCLEOTIDE SEQUENCE [LARGE SCALE GENOMIC DNA]</scope>
    <source>
        <strain evidence="2 3">SBD 7-3</strain>
        <plasmid evidence="2 3">unnamed2</plasmid>
    </source>
</reference>
<keyword evidence="2" id="KW-0614">Plasmid</keyword>
<dbReference type="Proteomes" id="UP001303946">
    <property type="component" value="Plasmid unnamed2"/>
</dbReference>
<accession>A0ABZ0D2A1</accession>